<protein>
    <submittedName>
        <fullName evidence="1">Uncharacterized protein</fullName>
    </submittedName>
</protein>
<reference evidence="1" key="1">
    <citation type="submission" date="2021-02" db="EMBL/GenBank/DDBJ databases">
        <authorList>
            <person name="Han P."/>
        </authorList>
    </citation>
    <scope>NUCLEOTIDE SEQUENCE</scope>
    <source>
        <strain evidence="1">Candidatus Nitrotoga sp. ZN8</strain>
    </source>
</reference>
<evidence type="ECO:0000313" key="2">
    <source>
        <dbReference type="Proteomes" id="UP000675882"/>
    </source>
</evidence>
<sequence>MFGHAQGLVARNSGYFDEVDASLNQVDGGSVAYGFIRVQACRLDYLQNRGCR</sequence>
<evidence type="ECO:0000313" key="1">
    <source>
        <dbReference type="EMBL" id="CAE6724754.1"/>
    </source>
</evidence>
<keyword evidence="2" id="KW-1185">Reference proteome</keyword>
<gene>
    <name evidence="1" type="ORF">NTGZN8_340024</name>
</gene>
<dbReference type="Proteomes" id="UP000675882">
    <property type="component" value="Unassembled WGS sequence"/>
</dbReference>
<name>A0A916BCZ0_9PROT</name>
<organism evidence="1 2">
    <name type="scientific">Candidatus Nitrotoga fabula</name>
    <dbReference type="NCBI Taxonomy" id="2182327"/>
    <lineage>
        <taxon>Bacteria</taxon>
        <taxon>Pseudomonadati</taxon>
        <taxon>Pseudomonadota</taxon>
        <taxon>Betaproteobacteria</taxon>
        <taxon>Nitrosomonadales</taxon>
        <taxon>Gallionellaceae</taxon>
        <taxon>Candidatus Nitrotoga</taxon>
    </lineage>
</organism>
<accession>A0A916BCZ0</accession>
<proteinExistence type="predicted"/>
<comment type="caution">
    <text evidence="1">The sequence shown here is derived from an EMBL/GenBank/DDBJ whole genome shotgun (WGS) entry which is preliminary data.</text>
</comment>
<dbReference type="AlphaFoldDB" id="A0A916BCZ0"/>
<dbReference type="EMBL" id="CAJNBL010000028">
    <property type="protein sequence ID" value="CAE6724754.1"/>
    <property type="molecule type" value="Genomic_DNA"/>
</dbReference>